<dbReference type="OrthoDB" id="5326588at2759"/>
<proteinExistence type="predicted"/>
<protein>
    <submittedName>
        <fullName evidence="1">Uncharacterized protein</fullName>
    </submittedName>
</protein>
<sequence length="124" mass="14196">MRGENSPPCCLTGSEEVTASDTVEAEYFLLHMYWYRCCTHQWPSGLRYSMVKEHVSGEKSCGFYIVTNMESRFPAMLVLCLGREFYRGMYGNTWRMESSTTDHFGDLAKNLATKCGISKVLEFS</sequence>
<organism evidence="1 2">
    <name type="scientific">Araneus ventricosus</name>
    <name type="common">Orbweaver spider</name>
    <name type="synonym">Epeira ventricosa</name>
    <dbReference type="NCBI Taxonomy" id="182803"/>
    <lineage>
        <taxon>Eukaryota</taxon>
        <taxon>Metazoa</taxon>
        <taxon>Ecdysozoa</taxon>
        <taxon>Arthropoda</taxon>
        <taxon>Chelicerata</taxon>
        <taxon>Arachnida</taxon>
        <taxon>Araneae</taxon>
        <taxon>Araneomorphae</taxon>
        <taxon>Entelegynae</taxon>
        <taxon>Araneoidea</taxon>
        <taxon>Araneidae</taxon>
        <taxon>Araneus</taxon>
    </lineage>
</organism>
<accession>A0A4Y2PVI3</accession>
<dbReference type="AlphaFoldDB" id="A0A4Y2PVI3"/>
<name>A0A4Y2PVI3_ARAVE</name>
<reference evidence="1 2" key="1">
    <citation type="journal article" date="2019" name="Sci. Rep.">
        <title>Orb-weaving spider Araneus ventricosus genome elucidates the spidroin gene catalogue.</title>
        <authorList>
            <person name="Kono N."/>
            <person name="Nakamura H."/>
            <person name="Ohtoshi R."/>
            <person name="Moran D.A.P."/>
            <person name="Shinohara A."/>
            <person name="Yoshida Y."/>
            <person name="Fujiwara M."/>
            <person name="Mori M."/>
            <person name="Tomita M."/>
            <person name="Arakawa K."/>
        </authorList>
    </citation>
    <scope>NUCLEOTIDE SEQUENCE [LARGE SCALE GENOMIC DNA]</scope>
</reference>
<evidence type="ECO:0000313" key="1">
    <source>
        <dbReference type="EMBL" id="GBN55239.1"/>
    </source>
</evidence>
<comment type="caution">
    <text evidence="1">The sequence shown here is derived from an EMBL/GenBank/DDBJ whole genome shotgun (WGS) entry which is preliminary data.</text>
</comment>
<evidence type="ECO:0000313" key="2">
    <source>
        <dbReference type="Proteomes" id="UP000499080"/>
    </source>
</evidence>
<keyword evidence="2" id="KW-1185">Reference proteome</keyword>
<gene>
    <name evidence="1" type="ORF">AVEN_226442_1</name>
</gene>
<dbReference type="EMBL" id="BGPR01012245">
    <property type="protein sequence ID" value="GBN55239.1"/>
    <property type="molecule type" value="Genomic_DNA"/>
</dbReference>
<dbReference type="Proteomes" id="UP000499080">
    <property type="component" value="Unassembled WGS sequence"/>
</dbReference>